<evidence type="ECO:0000256" key="7">
    <source>
        <dbReference type="RuleBase" id="RU363032"/>
    </source>
</evidence>
<dbReference type="Gene3D" id="1.10.3720.10">
    <property type="entry name" value="MetI-like"/>
    <property type="match status" value="1"/>
</dbReference>
<accession>A0A0J6C7V3</accession>
<dbReference type="RefSeq" id="WP_043208680.1">
    <property type="nucleotide sequence ID" value="NZ_CAJGUP010000001.1"/>
</dbReference>
<dbReference type="PROSITE" id="PS50928">
    <property type="entry name" value="ABC_TM1"/>
    <property type="match status" value="1"/>
</dbReference>
<dbReference type="PANTHER" id="PTHR43386:SF1">
    <property type="entry name" value="D,D-DIPEPTIDE TRANSPORT SYSTEM PERMEASE PROTEIN DDPC-RELATED"/>
    <property type="match status" value="1"/>
</dbReference>
<keyword evidence="4 7" id="KW-0812">Transmembrane</keyword>
<sequence>MTTLNAPAAPAALRVSAWWAALRASPKAALGSAIVLALVALAVFAPAIAPNDPLAQDLLSPLLPPAWAADGLAQYPLGTDSLGRCVLSRLIFGTRVALWVGLCAAMGAMLAGTALALIAAYFGGAVDKGIGYLVDLWMSFPPVVLSLILMVGLGTGVGNVILAIVLVDWTRFCRVVRAEALKIRRNDYVTAARLMGFGHMRVMLREMLPGLLPLILTLFSLQIGIAIIVEAILSFVGLSVPADVVAWGVMIADARSTMQEAIWTMVAPVTGIVLTVFGFNLLSDGMRQLLDPRKRGRN</sequence>
<proteinExistence type="inferred from homology"/>
<dbReference type="Pfam" id="PF12911">
    <property type="entry name" value="OppC_N"/>
    <property type="match status" value="1"/>
</dbReference>
<comment type="subcellular location">
    <subcellularLocation>
        <location evidence="1 7">Cell membrane</location>
        <topology evidence="1 7">Multi-pass membrane protein</topology>
    </subcellularLocation>
</comment>
<accession>A0A0M7GA42</accession>
<comment type="similarity">
    <text evidence="7">Belongs to the binding-protein-dependent transport system permease family.</text>
</comment>
<evidence type="ECO:0000313" key="10">
    <source>
        <dbReference type="EMBL" id="CUI91927.1"/>
    </source>
</evidence>
<evidence type="ECO:0000256" key="1">
    <source>
        <dbReference type="ARBA" id="ARBA00004651"/>
    </source>
</evidence>
<evidence type="ECO:0000313" key="9">
    <source>
        <dbReference type="EMBL" id="ANY16821.1"/>
    </source>
</evidence>
<keyword evidence="12" id="KW-1185">Reference proteome</keyword>
<evidence type="ECO:0000313" key="12">
    <source>
        <dbReference type="Proteomes" id="UP000092950"/>
    </source>
</evidence>
<evidence type="ECO:0000256" key="4">
    <source>
        <dbReference type="ARBA" id="ARBA00022692"/>
    </source>
</evidence>
<reference evidence="10 11" key="1">
    <citation type="submission" date="2015-09" db="EMBL/GenBank/DDBJ databases">
        <authorList>
            <person name="Jackson K.R."/>
            <person name="Lunt B.L."/>
            <person name="Fisher J.N.B."/>
            <person name="Gardner A.V."/>
            <person name="Bailey M.E."/>
            <person name="Deus L.M."/>
            <person name="Earl A.S."/>
            <person name="Gibby P.D."/>
            <person name="Hartmann K.A."/>
            <person name="Liu J.E."/>
            <person name="Manci A.M."/>
            <person name="Nielsen D.A."/>
            <person name="Solomon M.B."/>
            <person name="Breakwell D.P."/>
            <person name="Burnett S.H."/>
            <person name="Grose J.H."/>
        </authorList>
    </citation>
    <scope>NUCLEOTIDE SEQUENCE [LARGE SCALE GENOMIC DNA]</scope>
    <source>
        <strain evidence="10 11">2789STDY5608636</strain>
    </source>
</reference>
<evidence type="ECO:0000313" key="11">
    <source>
        <dbReference type="Proteomes" id="UP000053096"/>
    </source>
</evidence>
<dbReference type="EMBL" id="CP016440">
    <property type="protein sequence ID" value="ANY16821.1"/>
    <property type="molecule type" value="Genomic_DNA"/>
</dbReference>
<protein>
    <submittedName>
        <fullName evidence="9">ABC transporter permease</fullName>
    </submittedName>
    <submittedName>
        <fullName evidence="10">Glutathione transport system permease protein gsiD</fullName>
    </submittedName>
</protein>
<evidence type="ECO:0000259" key="8">
    <source>
        <dbReference type="PROSITE" id="PS50928"/>
    </source>
</evidence>
<evidence type="ECO:0000256" key="3">
    <source>
        <dbReference type="ARBA" id="ARBA00022475"/>
    </source>
</evidence>
<gene>
    <name evidence="10" type="primary">gsiD_5</name>
    <name evidence="9" type="ORF">BBN53_13560</name>
    <name evidence="10" type="ORF">ERS370011_02872</name>
</gene>
<dbReference type="PANTHER" id="PTHR43386">
    <property type="entry name" value="OLIGOPEPTIDE TRANSPORT SYSTEM PERMEASE PROTEIN APPC"/>
    <property type="match status" value="1"/>
</dbReference>
<dbReference type="Proteomes" id="UP000092950">
    <property type="component" value="Chromosome"/>
</dbReference>
<feature type="transmembrane region" description="Helical" evidence="7">
    <location>
        <begin position="261"/>
        <end position="283"/>
    </location>
</feature>
<reference evidence="9 12" key="2">
    <citation type="submission" date="2016-07" db="EMBL/GenBank/DDBJ databases">
        <title>Complete genome sequences of Bordetella pseudohinzii.</title>
        <authorList>
            <person name="Spilker T."/>
            <person name="Darrah R."/>
            <person name="LiPuma J.J."/>
        </authorList>
    </citation>
    <scope>NUCLEOTIDE SEQUENCE [LARGE SCALE GENOMIC DNA]</scope>
    <source>
        <strain evidence="9 12">HI4681</strain>
    </source>
</reference>
<dbReference type="SUPFAM" id="SSF161098">
    <property type="entry name" value="MetI-like"/>
    <property type="match status" value="1"/>
</dbReference>
<keyword evidence="5 7" id="KW-1133">Transmembrane helix</keyword>
<feature type="transmembrane region" description="Helical" evidence="7">
    <location>
        <begin position="211"/>
        <end position="241"/>
    </location>
</feature>
<keyword evidence="3" id="KW-1003">Cell membrane</keyword>
<feature type="transmembrane region" description="Helical" evidence="7">
    <location>
        <begin position="143"/>
        <end position="167"/>
    </location>
</feature>
<dbReference type="GO" id="GO:0005886">
    <property type="term" value="C:plasma membrane"/>
    <property type="evidence" value="ECO:0007669"/>
    <property type="project" value="UniProtKB-SubCell"/>
</dbReference>
<dbReference type="EMBL" id="CYTV01000007">
    <property type="protein sequence ID" value="CUI91927.1"/>
    <property type="molecule type" value="Genomic_DNA"/>
</dbReference>
<dbReference type="KEGG" id="bpdz:BBN53_13560"/>
<dbReference type="InterPro" id="IPR050366">
    <property type="entry name" value="BP-dependent_transpt_permease"/>
</dbReference>
<dbReference type="Proteomes" id="UP000053096">
    <property type="component" value="Unassembled WGS sequence"/>
</dbReference>
<dbReference type="OrthoDB" id="9783218at2"/>
<dbReference type="Pfam" id="PF00528">
    <property type="entry name" value="BPD_transp_1"/>
    <property type="match status" value="1"/>
</dbReference>
<organism evidence="10 11">
    <name type="scientific">Bordetella pseudohinzii</name>
    <dbReference type="NCBI Taxonomy" id="1331258"/>
    <lineage>
        <taxon>Bacteria</taxon>
        <taxon>Pseudomonadati</taxon>
        <taxon>Pseudomonadota</taxon>
        <taxon>Betaproteobacteria</taxon>
        <taxon>Burkholderiales</taxon>
        <taxon>Alcaligenaceae</taxon>
        <taxon>Bordetella</taxon>
    </lineage>
</organism>
<evidence type="ECO:0000256" key="6">
    <source>
        <dbReference type="ARBA" id="ARBA00023136"/>
    </source>
</evidence>
<dbReference type="InterPro" id="IPR025966">
    <property type="entry name" value="OppC_N"/>
</dbReference>
<keyword evidence="2 7" id="KW-0813">Transport</keyword>
<dbReference type="GO" id="GO:0055085">
    <property type="term" value="P:transmembrane transport"/>
    <property type="evidence" value="ECO:0007669"/>
    <property type="project" value="InterPro"/>
</dbReference>
<dbReference type="InterPro" id="IPR000515">
    <property type="entry name" value="MetI-like"/>
</dbReference>
<feature type="transmembrane region" description="Helical" evidence="7">
    <location>
        <begin position="96"/>
        <end position="123"/>
    </location>
</feature>
<dbReference type="InterPro" id="IPR035906">
    <property type="entry name" value="MetI-like_sf"/>
</dbReference>
<evidence type="ECO:0000256" key="2">
    <source>
        <dbReference type="ARBA" id="ARBA00022448"/>
    </source>
</evidence>
<feature type="transmembrane region" description="Helical" evidence="7">
    <location>
        <begin position="28"/>
        <end position="49"/>
    </location>
</feature>
<name>A0A0J6C7V3_9BORD</name>
<dbReference type="CDD" id="cd06261">
    <property type="entry name" value="TM_PBP2"/>
    <property type="match status" value="1"/>
</dbReference>
<dbReference type="AlphaFoldDB" id="A0A0J6C7V3"/>
<feature type="domain" description="ABC transmembrane type-1" evidence="8">
    <location>
        <begin position="94"/>
        <end position="283"/>
    </location>
</feature>
<evidence type="ECO:0000256" key="5">
    <source>
        <dbReference type="ARBA" id="ARBA00022989"/>
    </source>
</evidence>
<keyword evidence="6 7" id="KW-0472">Membrane</keyword>